<dbReference type="PANTHER" id="PTHR11669">
    <property type="entry name" value="REPLICATION FACTOR C / DNA POLYMERASE III GAMMA-TAU SUBUNIT"/>
    <property type="match status" value="1"/>
</dbReference>
<dbReference type="Gene3D" id="1.10.8.60">
    <property type="match status" value="1"/>
</dbReference>
<evidence type="ECO:0000256" key="4">
    <source>
        <dbReference type="ARBA" id="ARBA00022695"/>
    </source>
</evidence>
<dbReference type="Proteomes" id="UP000233534">
    <property type="component" value="Chromosome"/>
</dbReference>
<keyword evidence="9" id="KW-0067">ATP-binding</keyword>
<dbReference type="InterPro" id="IPR003593">
    <property type="entry name" value="AAA+_ATPase"/>
</dbReference>
<dbReference type="SUPFAM" id="SSF52540">
    <property type="entry name" value="P-loop containing nucleoside triphosphate hydrolases"/>
    <property type="match status" value="1"/>
</dbReference>
<evidence type="ECO:0000313" key="16">
    <source>
        <dbReference type="Proteomes" id="UP000233534"/>
    </source>
</evidence>
<reference evidence="14 16" key="1">
    <citation type="submission" date="2017-12" db="EMBL/GenBank/DDBJ databases">
        <title>Complete genome sequence of Herbivorax saccincola GGR1, a novel Cellulosome-producing hydrolytic bacterium in a thermophilic biogas plant, established by Illumina and Nanopore MinION sequencing.</title>
        <authorList>
            <person name="Pechtl A."/>
            <person name="Ruckert C."/>
            <person name="Koeck D.E."/>
            <person name="Maus I."/>
            <person name="Winkler A."/>
            <person name="Kalinowski J."/>
            <person name="Puhler A."/>
            <person name="Schwarz W.W."/>
            <person name="Zverlov V.V."/>
            <person name="Schluter A."/>
            <person name="Liebl W."/>
        </authorList>
    </citation>
    <scope>NUCLEOTIDE SEQUENCE [LARGE SCALE GENOMIC DNA]</scope>
    <source>
        <strain evidence="14">GGR1</strain>
        <strain evidence="16">SR1</strain>
    </source>
</reference>
<dbReference type="GO" id="GO:0046872">
    <property type="term" value="F:metal ion binding"/>
    <property type="evidence" value="ECO:0007669"/>
    <property type="project" value="UniProtKB-KW"/>
</dbReference>
<evidence type="ECO:0000256" key="12">
    <source>
        <dbReference type="SAM" id="MobiDB-lite"/>
    </source>
</evidence>
<dbReference type="GO" id="GO:0009360">
    <property type="term" value="C:DNA polymerase III complex"/>
    <property type="evidence" value="ECO:0007669"/>
    <property type="project" value="InterPro"/>
</dbReference>
<protein>
    <recommendedName>
        <fullName evidence="2">DNA-directed DNA polymerase</fullName>
        <ecNumber evidence="2">2.7.7.7</ecNumber>
    </recommendedName>
</protein>
<evidence type="ECO:0000256" key="3">
    <source>
        <dbReference type="ARBA" id="ARBA00022679"/>
    </source>
</evidence>
<keyword evidence="7" id="KW-0547">Nucleotide-binding</keyword>
<dbReference type="Proteomes" id="UP000239720">
    <property type="component" value="Unassembled WGS sequence"/>
</dbReference>
<keyword evidence="16" id="KW-1185">Reference proteome</keyword>
<dbReference type="KEGG" id="hsc:HVS_00660"/>
<name>A0A2K9EL05_9FIRM</name>
<dbReference type="EMBL" id="NEMB01000003">
    <property type="protein sequence ID" value="PQQ65703.1"/>
    <property type="molecule type" value="Genomic_DNA"/>
</dbReference>
<feature type="region of interest" description="Disordered" evidence="12">
    <location>
        <begin position="408"/>
        <end position="433"/>
    </location>
</feature>
<evidence type="ECO:0000256" key="7">
    <source>
        <dbReference type="ARBA" id="ARBA00022741"/>
    </source>
</evidence>
<keyword evidence="10" id="KW-0239">DNA-directed DNA polymerase</keyword>
<dbReference type="InterPro" id="IPR008921">
    <property type="entry name" value="DNA_pol3_clamp-load_cplx_C"/>
</dbReference>
<dbReference type="Pfam" id="PF12169">
    <property type="entry name" value="DNA_pol3_gamma3"/>
    <property type="match status" value="1"/>
</dbReference>
<dbReference type="Pfam" id="PF22608">
    <property type="entry name" value="DNAX_ATPase_lid"/>
    <property type="match status" value="1"/>
</dbReference>
<dbReference type="Gene3D" id="1.20.272.10">
    <property type="match status" value="1"/>
</dbReference>
<dbReference type="GO" id="GO:0003887">
    <property type="term" value="F:DNA-directed DNA polymerase activity"/>
    <property type="evidence" value="ECO:0007669"/>
    <property type="project" value="UniProtKB-KW"/>
</dbReference>
<dbReference type="RefSeq" id="WP_101298553.1">
    <property type="nucleotide sequence ID" value="NZ_CP025197.1"/>
</dbReference>
<evidence type="ECO:0000313" key="14">
    <source>
        <dbReference type="EMBL" id="AUG56110.1"/>
    </source>
</evidence>
<organism evidence="14 16">
    <name type="scientific">Acetivibrio saccincola</name>
    <dbReference type="NCBI Taxonomy" id="1677857"/>
    <lineage>
        <taxon>Bacteria</taxon>
        <taxon>Bacillati</taxon>
        <taxon>Bacillota</taxon>
        <taxon>Clostridia</taxon>
        <taxon>Eubacteriales</taxon>
        <taxon>Oscillospiraceae</taxon>
        <taxon>Acetivibrio</taxon>
    </lineage>
</organism>
<dbReference type="AlphaFoldDB" id="A0A2K9EL05"/>
<dbReference type="PANTHER" id="PTHR11669:SF0">
    <property type="entry name" value="PROTEIN STICHEL-LIKE 2"/>
    <property type="match status" value="1"/>
</dbReference>
<dbReference type="CDD" id="cd18137">
    <property type="entry name" value="HLD_clamp_pol_III_gamma_tau"/>
    <property type="match status" value="1"/>
</dbReference>
<keyword evidence="8" id="KW-0862">Zinc</keyword>
<dbReference type="OrthoDB" id="9810148at2"/>
<evidence type="ECO:0000313" key="17">
    <source>
        <dbReference type="Proteomes" id="UP000239720"/>
    </source>
</evidence>
<evidence type="ECO:0000259" key="13">
    <source>
        <dbReference type="SMART" id="SM00382"/>
    </source>
</evidence>
<evidence type="ECO:0000256" key="1">
    <source>
        <dbReference type="ARBA" id="ARBA00006360"/>
    </source>
</evidence>
<gene>
    <name evidence="14" type="primary">dnaX1</name>
    <name evidence="15" type="ORF">B9R14_02240</name>
    <name evidence="14" type="ORF">HVS_00660</name>
</gene>
<feature type="domain" description="AAA+ ATPase" evidence="13">
    <location>
        <begin position="37"/>
        <end position="179"/>
    </location>
</feature>
<reference evidence="15 17" key="2">
    <citation type="journal article" date="2018" name="Syst. Appl. Microbiol.">
        <title>Characterization and high-quality draft genome sequence of Herbivorax saccincola A7, an anaerobic, alkaliphilic, thermophilic, cellulolytic, and xylanolytic bacterium.</title>
        <authorList>
            <person name="Aikawa S."/>
            <person name="Baramee S."/>
            <person name="Sermsathanaswadi J."/>
            <person name="Thianheng P."/>
            <person name="Tachaapaikoon C."/>
            <person name="Shikata A."/>
            <person name="Waeonukul R."/>
            <person name="Pason P."/>
            <person name="Ratanakhanokchai K."/>
            <person name="Kosugi A."/>
        </authorList>
    </citation>
    <scope>NUCLEOTIDE SEQUENCE [LARGE SCALE GENOMIC DNA]</scope>
    <source>
        <strain evidence="15 17">A7</strain>
    </source>
</reference>
<evidence type="ECO:0000256" key="11">
    <source>
        <dbReference type="ARBA" id="ARBA00049244"/>
    </source>
</evidence>
<dbReference type="EMBL" id="CP025197">
    <property type="protein sequence ID" value="AUG56110.1"/>
    <property type="molecule type" value="Genomic_DNA"/>
</dbReference>
<dbReference type="EC" id="2.7.7.7" evidence="2"/>
<proteinExistence type="inferred from homology"/>
<dbReference type="GO" id="GO:0006261">
    <property type="term" value="P:DNA-templated DNA replication"/>
    <property type="evidence" value="ECO:0007669"/>
    <property type="project" value="TreeGrafter"/>
</dbReference>
<feature type="compositionally biased region" description="Basic and acidic residues" evidence="12">
    <location>
        <begin position="408"/>
        <end position="428"/>
    </location>
</feature>
<dbReference type="NCBIfam" id="NF004046">
    <property type="entry name" value="PRK05563.1"/>
    <property type="match status" value="1"/>
</dbReference>
<dbReference type="NCBIfam" id="TIGR02397">
    <property type="entry name" value="dnaX_nterm"/>
    <property type="match status" value="1"/>
</dbReference>
<evidence type="ECO:0000256" key="2">
    <source>
        <dbReference type="ARBA" id="ARBA00012417"/>
    </source>
</evidence>
<dbReference type="InterPro" id="IPR050238">
    <property type="entry name" value="DNA_Rep/Repair_Clamp_Loader"/>
</dbReference>
<evidence type="ECO:0000256" key="5">
    <source>
        <dbReference type="ARBA" id="ARBA00022705"/>
    </source>
</evidence>
<dbReference type="Pfam" id="PF13177">
    <property type="entry name" value="DNA_pol3_delta2"/>
    <property type="match status" value="1"/>
</dbReference>
<dbReference type="FunFam" id="3.40.50.300:FF:000014">
    <property type="entry name" value="DNA polymerase III subunit gamma/tau"/>
    <property type="match status" value="1"/>
</dbReference>
<keyword evidence="4 14" id="KW-0548">Nucleotidyltransferase</keyword>
<keyword evidence="3 14" id="KW-0808">Transferase</keyword>
<sequence length="554" mass="62099">MSYLALYRKWRPMTFKDVVEQEHVMKTLTNSVITGRIAHAYLFCGTRGTGKTTTAKIFSRAVNCLNPVEGDPCNKCEICQGILNGSILDVIEIDAASNNSVDNIRDIRDEVVYTPSKAKYRVYIIDEVHMLSTGAFNALLKTLEEPPSHVIFILATTEPHKLPATILSRCQRFDFRRIPVESIAKRVEYIAGESGVKIQREASILIAKLSDGALRDAISILDQCISLGKEELTHEDVLKITGIVKDTFISETVEYIINRQVEDVLKQIDRLVMDGKSISQFVSDLIFYYRNLLICSTTKNPEEIIDASEDAIGRMKEQCKMLETFEMVAAIKELSALEASLKWSAHPRILLETALIKLSEESLNLKGSFIAERVNSLEKKLSDLLAKGISIKGDSGAGKNLEGAKEFSKGYDSEEGGKASKNAGEKKGGLNQRTAGSMKGLEVWKDVLKEIKDFGRMSLYIWLMNTKIVEIDDRFIGVVFSKGQESVKDMFLKMPENIEFVEEKLCEHLGRKVKIKCIDAAEIIDNKNEEKDEFLKKAEIIAKEFDAGLNIIDE</sequence>
<evidence type="ECO:0000256" key="6">
    <source>
        <dbReference type="ARBA" id="ARBA00022723"/>
    </source>
</evidence>
<keyword evidence="5" id="KW-0235">DNA replication</keyword>
<dbReference type="GO" id="GO:0005524">
    <property type="term" value="F:ATP binding"/>
    <property type="evidence" value="ECO:0007669"/>
    <property type="project" value="UniProtKB-KW"/>
</dbReference>
<evidence type="ECO:0000256" key="9">
    <source>
        <dbReference type="ARBA" id="ARBA00022840"/>
    </source>
</evidence>
<evidence type="ECO:0000313" key="15">
    <source>
        <dbReference type="EMBL" id="PQQ65703.1"/>
    </source>
</evidence>
<dbReference type="InterPro" id="IPR012763">
    <property type="entry name" value="DNA_pol_III_sug/sutau_N"/>
</dbReference>
<dbReference type="SMART" id="SM00382">
    <property type="entry name" value="AAA"/>
    <property type="match status" value="1"/>
</dbReference>
<accession>A0A2K9EL05</accession>
<dbReference type="InterPro" id="IPR027417">
    <property type="entry name" value="P-loop_NTPase"/>
</dbReference>
<comment type="similarity">
    <text evidence="1">Belongs to the DnaX/STICHEL family.</text>
</comment>
<evidence type="ECO:0000256" key="10">
    <source>
        <dbReference type="ARBA" id="ARBA00022932"/>
    </source>
</evidence>
<dbReference type="InterPro" id="IPR045085">
    <property type="entry name" value="HLD_clamp_pol_III_gamma_tau"/>
</dbReference>
<dbReference type="GO" id="GO:0003677">
    <property type="term" value="F:DNA binding"/>
    <property type="evidence" value="ECO:0007669"/>
    <property type="project" value="InterPro"/>
</dbReference>
<dbReference type="Gene3D" id="3.40.50.300">
    <property type="entry name" value="P-loop containing nucleotide triphosphate hydrolases"/>
    <property type="match status" value="1"/>
</dbReference>
<keyword evidence="6" id="KW-0479">Metal-binding</keyword>
<comment type="catalytic activity">
    <reaction evidence="11">
        <text>DNA(n) + a 2'-deoxyribonucleoside 5'-triphosphate = DNA(n+1) + diphosphate</text>
        <dbReference type="Rhea" id="RHEA:22508"/>
        <dbReference type="Rhea" id="RHEA-COMP:17339"/>
        <dbReference type="Rhea" id="RHEA-COMP:17340"/>
        <dbReference type="ChEBI" id="CHEBI:33019"/>
        <dbReference type="ChEBI" id="CHEBI:61560"/>
        <dbReference type="ChEBI" id="CHEBI:173112"/>
        <dbReference type="EC" id="2.7.7.7"/>
    </reaction>
</comment>
<dbReference type="SUPFAM" id="SSF48019">
    <property type="entry name" value="post-AAA+ oligomerization domain-like"/>
    <property type="match status" value="1"/>
</dbReference>
<evidence type="ECO:0000256" key="8">
    <source>
        <dbReference type="ARBA" id="ARBA00022833"/>
    </source>
</evidence>
<dbReference type="InterPro" id="IPR022754">
    <property type="entry name" value="DNA_pol_III_gamma-3"/>
</dbReference>